<dbReference type="KEGG" id="bze:COCCADRAFT_94383"/>
<evidence type="ECO:0000313" key="2">
    <source>
        <dbReference type="Proteomes" id="UP000053841"/>
    </source>
</evidence>
<dbReference type="GeneID" id="19153743"/>
<proteinExistence type="predicted"/>
<dbReference type="EMBL" id="KI964598">
    <property type="protein sequence ID" value="EUC34033.1"/>
    <property type="molecule type" value="Genomic_DNA"/>
</dbReference>
<keyword evidence="2" id="KW-1185">Reference proteome</keyword>
<protein>
    <submittedName>
        <fullName evidence="1">Uncharacterized protein</fullName>
    </submittedName>
</protein>
<accession>W6Y7V7</accession>
<dbReference type="RefSeq" id="XP_007711632.1">
    <property type="nucleotide sequence ID" value="XM_007713442.1"/>
</dbReference>
<reference evidence="1 2" key="1">
    <citation type="journal article" date="2013" name="PLoS Genet.">
        <title>Comparative genome structure, secondary metabolite, and effector coding capacity across Cochliobolus pathogens.</title>
        <authorList>
            <person name="Condon B.J."/>
            <person name="Leng Y."/>
            <person name="Wu D."/>
            <person name="Bushley K.E."/>
            <person name="Ohm R.A."/>
            <person name="Otillar R."/>
            <person name="Martin J."/>
            <person name="Schackwitz W."/>
            <person name="Grimwood J."/>
            <person name="MohdZainudin N."/>
            <person name="Xue C."/>
            <person name="Wang R."/>
            <person name="Manning V.A."/>
            <person name="Dhillon B."/>
            <person name="Tu Z.J."/>
            <person name="Steffenson B.J."/>
            <person name="Salamov A."/>
            <person name="Sun H."/>
            <person name="Lowry S."/>
            <person name="LaButti K."/>
            <person name="Han J."/>
            <person name="Copeland A."/>
            <person name="Lindquist E."/>
            <person name="Barry K."/>
            <person name="Schmutz J."/>
            <person name="Baker S.E."/>
            <person name="Ciuffetti L.M."/>
            <person name="Grigoriev I.V."/>
            <person name="Zhong S."/>
            <person name="Turgeon B.G."/>
        </authorList>
    </citation>
    <scope>NUCLEOTIDE SEQUENCE [LARGE SCALE GENOMIC DNA]</scope>
    <source>
        <strain evidence="1 2">26-R-13</strain>
    </source>
</reference>
<sequence length="90" mass="10000">MTCLASEHSTGGVIARKIMRHLGEKYKSTSAQWVAFKLLCIVSTMSIGKGGGGKASFKLGPVTCWSTSYVTWMEYRNNIPELAQLRSWRV</sequence>
<evidence type="ECO:0000313" key="1">
    <source>
        <dbReference type="EMBL" id="EUC34033.1"/>
    </source>
</evidence>
<dbReference type="Proteomes" id="UP000053841">
    <property type="component" value="Unassembled WGS sequence"/>
</dbReference>
<name>W6Y7V7_COCC2</name>
<dbReference type="AlphaFoldDB" id="W6Y7V7"/>
<dbReference type="HOGENOM" id="CLU_2440527_0_0_1"/>
<gene>
    <name evidence="1" type="ORF">COCCADRAFT_94383</name>
</gene>
<organism evidence="1 2">
    <name type="scientific">Cochliobolus carbonum (strain 26-R-13)</name>
    <name type="common">Maize leaf spot fungus</name>
    <name type="synonym">Bipolaris zeicola</name>
    <dbReference type="NCBI Taxonomy" id="930089"/>
    <lineage>
        <taxon>Eukaryota</taxon>
        <taxon>Fungi</taxon>
        <taxon>Dikarya</taxon>
        <taxon>Ascomycota</taxon>
        <taxon>Pezizomycotina</taxon>
        <taxon>Dothideomycetes</taxon>
        <taxon>Pleosporomycetidae</taxon>
        <taxon>Pleosporales</taxon>
        <taxon>Pleosporineae</taxon>
        <taxon>Pleosporaceae</taxon>
        <taxon>Bipolaris</taxon>
    </lineage>
</organism>